<dbReference type="Gramene" id="TraesCS3A03G0941700.1">
    <property type="protein sequence ID" value="TraesCS3A03G0941700.1.CDS"/>
    <property type="gene ID" value="TraesCS3A03G0941700"/>
</dbReference>
<dbReference type="Gramene" id="TraesARI3A03G01498090.1">
    <property type="protein sequence ID" value="TraesARI3A03G01498090.1"/>
    <property type="gene ID" value="TraesARI3A03G01498090"/>
</dbReference>
<dbReference type="Gramene" id="TraesLDM3A03G01477080.1">
    <property type="protein sequence ID" value="TraesLDM3A03G01477080.1"/>
    <property type="gene ID" value="TraesLDM3A03G01477080"/>
</dbReference>
<reference evidence="4" key="1">
    <citation type="submission" date="2018-08" db="EMBL/GenBank/DDBJ databases">
        <authorList>
            <person name="Rossello M."/>
        </authorList>
    </citation>
    <scope>NUCLEOTIDE SEQUENCE [LARGE SCALE GENOMIC DNA]</scope>
    <source>
        <strain evidence="4">cv. Chinese Spring</strain>
    </source>
</reference>
<dbReference type="Gramene" id="TraesSTA3A03G01468130.1">
    <property type="protein sequence ID" value="TraesSTA3A03G01468130.1"/>
    <property type="gene ID" value="TraesSTA3A03G01468130"/>
</dbReference>
<dbReference type="InterPro" id="IPR002347">
    <property type="entry name" value="SDR_fam"/>
</dbReference>
<dbReference type="PROSITE" id="PS00061">
    <property type="entry name" value="ADH_SHORT"/>
    <property type="match status" value="1"/>
</dbReference>
<evidence type="ECO:0000256" key="2">
    <source>
        <dbReference type="ARBA" id="ARBA00023002"/>
    </source>
</evidence>
<evidence type="ECO:0000259" key="3">
    <source>
        <dbReference type="SMART" id="SM00822"/>
    </source>
</evidence>
<feature type="domain" description="Ketoreductase" evidence="3">
    <location>
        <begin position="17"/>
        <end position="206"/>
    </location>
</feature>
<name>A0A3B6EPS9_WHEAT</name>
<dbReference type="Gramene" id="TraesCS3A02G401900.1">
    <property type="protein sequence ID" value="TraesCS3A02G401900.1"/>
    <property type="gene ID" value="TraesCS3A02G401900"/>
</dbReference>
<dbReference type="PRINTS" id="PR00080">
    <property type="entry name" value="SDRFAMILY"/>
</dbReference>
<dbReference type="Gramene" id="TraesCAD_scaffold_012103_01G000200.1">
    <property type="protein sequence ID" value="TraesCAD_scaffold_012103_01G000200.1"/>
    <property type="gene ID" value="TraesCAD_scaffold_012103_01G000200"/>
</dbReference>
<keyword evidence="5" id="KW-1185">Reference proteome</keyword>
<dbReference type="SUPFAM" id="SSF51735">
    <property type="entry name" value="NAD(P)-binding Rossmann-fold domains"/>
    <property type="match status" value="1"/>
</dbReference>
<dbReference type="Gramene" id="TraesSYM3A03G01499330.1">
    <property type="protein sequence ID" value="TraesSYM3A03G01499330.1"/>
    <property type="gene ID" value="TraesSYM3A03G01499330"/>
</dbReference>
<dbReference type="SMART" id="SM00822">
    <property type="entry name" value="PKS_KR"/>
    <property type="match status" value="1"/>
</dbReference>
<dbReference type="InterPro" id="IPR020904">
    <property type="entry name" value="Sc_DH/Rdtase_CS"/>
</dbReference>
<dbReference type="EnsemblPlants" id="TraesCS3A02G401900.1">
    <property type="protein sequence ID" value="TraesCS3A02G401900.1"/>
    <property type="gene ID" value="TraesCS3A02G401900"/>
</dbReference>
<dbReference type="Gramene" id="TraesNOR3A03G01497420.1">
    <property type="protein sequence ID" value="TraesNOR3A03G01497420.1"/>
    <property type="gene ID" value="TraesNOR3A03G01497420"/>
</dbReference>
<dbReference type="InterPro" id="IPR036291">
    <property type="entry name" value="NAD(P)-bd_dom_sf"/>
</dbReference>
<dbReference type="OrthoDB" id="417891at2759"/>
<dbReference type="Gene3D" id="3.40.50.720">
    <property type="entry name" value="NAD(P)-binding Rossmann-like Domain"/>
    <property type="match status" value="1"/>
</dbReference>
<protein>
    <recommendedName>
        <fullName evidence="3">Ketoreductase domain-containing protein</fullName>
    </recommendedName>
</protein>
<dbReference type="STRING" id="4565.A0A3B6EPS9"/>
<dbReference type="Gramene" id="TraesROB_scaffold_036308_01G000700.1">
    <property type="protein sequence ID" value="TraesROB_scaffold_036308_01G000700.1"/>
    <property type="gene ID" value="TraesROB_scaffold_036308_01G000700"/>
</dbReference>
<keyword evidence="2" id="KW-0560">Oxidoreductase</keyword>
<dbReference type="Proteomes" id="UP000019116">
    <property type="component" value="Chromosome 3A"/>
</dbReference>
<dbReference type="Gramene" id="TraesLAC3A03G01420400.1">
    <property type="protein sequence ID" value="TraesLAC3A03G01420400.1"/>
    <property type="gene ID" value="TraesLAC3A03G01420400"/>
</dbReference>
<dbReference type="Pfam" id="PF13561">
    <property type="entry name" value="adh_short_C2"/>
    <property type="match status" value="1"/>
</dbReference>
<dbReference type="Gramene" id="TraesMAC3A03G01474720.1">
    <property type="protein sequence ID" value="TraesMAC3A03G01474720.1"/>
    <property type="gene ID" value="TraesMAC3A03G01474720"/>
</dbReference>
<evidence type="ECO:0000313" key="5">
    <source>
        <dbReference type="Proteomes" id="UP000019116"/>
    </source>
</evidence>
<accession>A0A3B6EPS9</accession>
<dbReference type="PANTHER" id="PTHR42898">
    <property type="entry name" value="TROPINONE REDUCTASE"/>
    <property type="match status" value="1"/>
</dbReference>
<dbReference type="Gramene" id="TraesPARA_EIv1.0_0860660.1">
    <property type="protein sequence ID" value="TraesPARA_EIv1.0_0860660.1.CDS"/>
    <property type="gene ID" value="TraesPARA_EIv1.0_0860660"/>
</dbReference>
<organism evidence="4">
    <name type="scientific">Triticum aestivum</name>
    <name type="common">Wheat</name>
    <dbReference type="NCBI Taxonomy" id="4565"/>
    <lineage>
        <taxon>Eukaryota</taxon>
        <taxon>Viridiplantae</taxon>
        <taxon>Streptophyta</taxon>
        <taxon>Embryophyta</taxon>
        <taxon>Tracheophyta</taxon>
        <taxon>Spermatophyta</taxon>
        <taxon>Magnoliopsida</taxon>
        <taxon>Liliopsida</taxon>
        <taxon>Poales</taxon>
        <taxon>Poaceae</taxon>
        <taxon>BOP clade</taxon>
        <taxon>Pooideae</taxon>
        <taxon>Triticodae</taxon>
        <taxon>Triticeae</taxon>
        <taxon>Triticinae</taxon>
        <taxon>Triticum</taxon>
    </lineage>
</organism>
<dbReference type="PANTHER" id="PTHR42898:SF39">
    <property type="entry name" value="OS11G0438700 PROTEIN"/>
    <property type="match status" value="1"/>
</dbReference>
<dbReference type="GeneID" id="123062903"/>
<keyword evidence="1" id="KW-0521">NADP</keyword>
<dbReference type="FunFam" id="3.40.50.720:FF:000084">
    <property type="entry name" value="Short-chain dehydrogenase reductase"/>
    <property type="match status" value="1"/>
</dbReference>
<proteinExistence type="predicted"/>
<dbReference type="AlphaFoldDB" id="A0A3B6EPS9"/>
<dbReference type="GO" id="GO:0016491">
    <property type="term" value="F:oxidoreductase activity"/>
    <property type="evidence" value="ECO:0007669"/>
    <property type="project" value="UniProtKB-KW"/>
</dbReference>
<dbReference type="Gramene" id="TraesCLE_scaffold_033923_01G000700.1">
    <property type="protein sequence ID" value="TraesCLE_scaffold_033923_01G000700.1"/>
    <property type="gene ID" value="TraesCLE_scaffold_033923_01G000700"/>
</dbReference>
<gene>
    <name evidence="4" type="primary">LOC123062903</name>
</gene>
<dbReference type="OMA" id="AHEWACH"/>
<sequence>MAAGGMSREERWSLAGATALVTGGSKGIGHAIVEELAGHGARVHTCSRSAAELEECRRRWEAKGLPVTVSVCDVSLRAHREQLVETAKQVFDGKLDILVNNAAQILAKPGVEWTSEEYSHLMATNLESCFHLSQLAHPLLLGASIAGGGSIVNISSLGGTLGFPGLAIYSMTKGGINQLTRSLATEWAQNKIRVNCVAPGATKSDMLNSLPPEIKETELARTPMRRAGEPEEVAAVVSFLCMPAASFVTGQVIAVDGGRTISA</sequence>
<dbReference type="PRINTS" id="PR00081">
    <property type="entry name" value="GDHRDH"/>
</dbReference>
<dbReference type="Gramene" id="TraesJUL3A03G01488930.1">
    <property type="protein sequence ID" value="TraesJUL3A03G01488930.1"/>
    <property type="gene ID" value="TraesJUL3A03G01488930"/>
</dbReference>
<dbReference type="InterPro" id="IPR057326">
    <property type="entry name" value="KR_dom"/>
</dbReference>
<dbReference type="SMR" id="A0A3B6EPS9"/>
<dbReference type="Gramene" id="TraesKAR3A01G0398190.1">
    <property type="protein sequence ID" value="cds.TraesKAR3A01G0398190.1"/>
    <property type="gene ID" value="TraesKAR3A01G0398190"/>
</dbReference>
<dbReference type="Gramene" id="TraesWEE_scaffold_034499_01G000200.1">
    <property type="protein sequence ID" value="TraesWEE_scaffold_034499_01G000200.1"/>
    <property type="gene ID" value="TraesWEE_scaffold_034499_01G000200"/>
</dbReference>
<evidence type="ECO:0000256" key="1">
    <source>
        <dbReference type="ARBA" id="ARBA00022857"/>
    </source>
</evidence>
<dbReference type="InterPro" id="IPR045000">
    <property type="entry name" value="TR"/>
</dbReference>
<dbReference type="RefSeq" id="XP_044342521.1">
    <property type="nucleotide sequence ID" value="XM_044486586.1"/>
</dbReference>
<reference evidence="4" key="2">
    <citation type="submission" date="2018-10" db="UniProtKB">
        <authorList>
            <consortium name="EnsemblPlants"/>
        </authorList>
    </citation>
    <scope>IDENTIFICATION</scope>
</reference>
<evidence type="ECO:0000313" key="4">
    <source>
        <dbReference type="EnsemblPlants" id="TraesCS3A02G401900.1"/>
    </source>
</evidence>
<dbReference type="Gramene" id="TraesJAG3A03G01485310.1">
    <property type="protein sequence ID" value="TraesJAG3A03G01485310.1"/>
    <property type="gene ID" value="TraesJAG3A03G01485310"/>
</dbReference>